<dbReference type="Proteomes" id="UP000444316">
    <property type="component" value="Unassembled WGS sequence"/>
</dbReference>
<keyword evidence="4" id="KW-0249">Electron transport</keyword>
<dbReference type="Gene3D" id="1.10.760.10">
    <property type="entry name" value="Cytochrome c-like domain"/>
    <property type="match status" value="1"/>
</dbReference>
<dbReference type="Pfam" id="PF00034">
    <property type="entry name" value="Cytochrom_C"/>
    <property type="match status" value="1"/>
</dbReference>
<evidence type="ECO:0000256" key="2">
    <source>
        <dbReference type="ARBA" id="ARBA00022617"/>
    </source>
</evidence>
<evidence type="ECO:0000256" key="1">
    <source>
        <dbReference type="ARBA" id="ARBA00022448"/>
    </source>
</evidence>
<dbReference type="PRINTS" id="PR00604">
    <property type="entry name" value="CYTCHRMECIAB"/>
</dbReference>
<proteinExistence type="predicted"/>
<protein>
    <submittedName>
        <fullName evidence="9">C-type cytochrome</fullName>
    </submittedName>
</protein>
<dbReference type="SUPFAM" id="SSF46626">
    <property type="entry name" value="Cytochrome c"/>
    <property type="match status" value="1"/>
</dbReference>
<feature type="chain" id="PRO_5032321836" evidence="7">
    <location>
        <begin position="45"/>
        <end position="150"/>
    </location>
</feature>
<gene>
    <name evidence="9" type="ORF">GTP23_18365</name>
</gene>
<keyword evidence="3 6" id="KW-0479">Metal-binding</keyword>
<comment type="caution">
    <text evidence="9">The sequence shown here is derived from an EMBL/GenBank/DDBJ whole genome shotgun (WGS) entry which is preliminary data.</text>
</comment>
<keyword evidence="1" id="KW-0813">Transport</keyword>
<feature type="domain" description="Cytochrome c" evidence="8">
    <location>
        <begin position="49"/>
        <end position="149"/>
    </location>
</feature>
<dbReference type="GO" id="GO:0020037">
    <property type="term" value="F:heme binding"/>
    <property type="evidence" value="ECO:0007669"/>
    <property type="project" value="InterPro"/>
</dbReference>
<dbReference type="InterPro" id="IPR002327">
    <property type="entry name" value="Cyt_c_1A/1B"/>
</dbReference>
<keyword evidence="10" id="KW-1185">Reference proteome</keyword>
<accession>A0A845I4U2</accession>
<keyword evidence="2 6" id="KW-0349">Heme</keyword>
<name>A0A845I4U2_9BURK</name>
<dbReference type="GO" id="GO:0046872">
    <property type="term" value="F:metal ion binding"/>
    <property type="evidence" value="ECO:0007669"/>
    <property type="project" value="UniProtKB-KW"/>
</dbReference>
<reference evidence="9" key="1">
    <citation type="submission" date="2019-12" db="EMBL/GenBank/DDBJ databases">
        <title>Novel species isolated from a subtropical stream in China.</title>
        <authorList>
            <person name="Lu H."/>
        </authorList>
    </citation>
    <scope>NUCLEOTIDE SEQUENCE [LARGE SCALE GENOMIC DNA]</scope>
    <source>
        <strain evidence="9">FT93W</strain>
    </source>
</reference>
<organism evidence="9 10">
    <name type="scientific">Duganella fentianensis</name>
    <dbReference type="NCBI Taxonomy" id="2692177"/>
    <lineage>
        <taxon>Bacteria</taxon>
        <taxon>Pseudomonadati</taxon>
        <taxon>Pseudomonadota</taxon>
        <taxon>Betaproteobacteria</taxon>
        <taxon>Burkholderiales</taxon>
        <taxon>Oxalobacteraceae</taxon>
        <taxon>Telluria group</taxon>
        <taxon>Duganella</taxon>
    </lineage>
</organism>
<sequence>MYPNLSFPRGRAAVRSSVGLVIGRGIRLAVAIAVSCAVSASALAAPVVGNPQAGQTVFKLCASCHQVGPRARAGFGPQLTGIIGRKAGSTSDYHYSDAMQKSGIVWSEAQLAAFIRAPDHVVPGTRMRFWGISDEQKIADLLAYLKASAQ</sequence>
<dbReference type="PANTHER" id="PTHR11961">
    <property type="entry name" value="CYTOCHROME C"/>
    <property type="match status" value="1"/>
</dbReference>
<dbReference type="InterPro" id="IPR009056">
    <property type="entry name" value="Cyt_c-like_dom"/>
</dbReference>
<dbReference type="PROSITE" id="PS51007">
    <property type="entry name" value="CYTC"/>
    <property type="match status" value="1"/>
</dbReference>
<evidence type="ECO:0000256" key="5">
    <source>
        <dbReference type="ARBA" id="ARBA00023004"/>
    </source>
</evidence>
<evidence type="ECO:0000256" key="7">
    <source>
        <dbReference type="SAM" id="SignalP"/>
    </source>
</evidence>
<dbReference type="InterPro" id="IPR036909">
    <property type="entry name" value="Cyt_c-like_dom_sf"/>
</dbReference>
<dbReference type="GO" id="GO:0009055">
    <property type="term" value="F:electron transfer activity"/>
    <property type="evidence" value="ECO:0007669"/>
    <property type="project" value="InterPro"/>
</dbReference>
<dbReference type="AlphaFoldDB" id="A0A845I4U2"/>
<feature type="signal peptide" evidence="7">
    <location>
        <begin position="1"/>
        <end position="44"/>
    </location>
</feature>
<dbReference type="EMBL" id="WWCL01000004">
    <property type="protein sequence ID" value="MYN47011.1"/>
    <property type="molecule type" value="Genomic_DNA"/>
</dbReference>
<evidence type="ECO:0000256" key="6">
    <source>
        <dbReference type="PROSITE-ProRule" id="PRU00433"/>
    </source>
</evidence>
<evidence type="ECO:0000313" key="10">
    <source>
        <dbReference type="Proteomes" id="UP000444316"/>
    </source>
</evidence>
<evidence type="ECO:0000256" key="3">
    <source>
        <dbReference type="ARBA" id="ARBA00022723"/>
    </source>
</evidence>
<dbReference type="RefSeq" id="WP_161036444.1">
    <property type="nucleotide sequence ID" value="NZ_WWCL01000004.1"/>
</dbReference>
<keyword evidence="7" id="KW-0732">Signal</keyword>
<evidence type="ECO:0000256" key="4">
    <source>
        <dbReference type="ARBA" id="ARBA00022982"/>
    </source>
</evidence>
<evidence type="ECO:0000313" key="9">
    <source>
        <dbReference type="EMBL" id="MYN47011.1"/>
    </source>
</evidence>
<keyword evidence="5 6" id="KW-0408">Iron</keyword>
<evidence type="ECO:0000259" key="8">
    <source>
        <dbReference type="PROSITE" id="PS51007"/>
    </source>
</evidence>